<evidence type="ECO:0000256" key="1">
    <source>
        <dbReference type="ARBA" id="ARBA00019060"/>
    </source>
</evidence>
<dbReference type="PANTHER" id="PTHR14089:SF6">
    <property type="entry name" value="PRE-MRNA-SPLICING FACTOR RBM22"/>
    <property type="match status" value="1"/>
</dbReference>
<name>A0ABR4NPQ7_9SACH</name>
<gene>
    <name evidence="6" type="ORF">RNJ44_01370</name>
</gene>
<dbReference type="EMBL" id="JBEVYD010000010">
    <property type="protein sequence ID" value="KAL3230007.1"/>
    <property type="molecule type" value="Genomic_DNA"/>
</dbReference>
<dbReference type="PANTHER" id="PTHR14089">
    <property type="entry name" value="PRE-MRNA-SPLICING FACTOR RBM22"/>
    <property type="match status" value="1"/>
</dbReference>
<keyword evidence="2" id="KW-0694">RNA-binding</keyword>
<reference evidence="6 7" key="1">
    <citation type="submission" date="2024-05" db="EMBL/GenBank/DDBJ databases">
        <title>Long read based assembly of the Candida bracarensis genome reveals expanded adhesin content.</title>
        <authorList>
            <person name="Marcet-Houben M."/>
            <person name="Ksiezopolska E."/>
            <person name="Gabaldon T."/>
        </authorList>
    </citation>
    <scope>NUCLEOTIDE SEQUENCE [LARGE SCALE GENOMIC DNA]</scope>
    <source>
        <strain evidence="6 7">CBM6</strain>
    </source>
</reference>
<feature type="region of interest" description="Disordered" evidence="4">
    <location>
        <begin position="342"/>
        <end position="367"/>
    </location>
</feature>
<accession>A0ABR4NPQ7</accession>
<evidence type="ECO:0000256" key="4">
    <source>
        <dbReference type="SAM" id="MobiDB-lite"/>
    </source>
</evidence>
<evidence type="ECO:0000259" key="5">
    <source>
        <dbReference type="Pfam" id="PF21369"/>
    </source>
</evidence>
<evidence type="ECO:0000256" key="3">
    <source>
        <dbReference type="ARBA" id="ARBA00025609"/>
    </source>
</evidence>
<proteinExistence type="predicted"/>
<dbReference type="Proteomes" id="UP001623330">
    <property type="component" value="Unassembled WGS sequence"/>
</dbReference>
<comment type="function">
    <text evidence="3">Involved in pre-mRNA splicing. Facilitates the cooperative formation of U2/U6 helix II in association with stem II in the spliceosome. Binds to RNA.</text>
</comment>
<keyword evidence="7" id="KW-1185">Reference proteome</keyword>
<feature type="domain" description="STL11/RBM22-like N-terminal" evidence="5">
    <location>
        <begin position="13"/>
        <end position="130"/>
    </location>
</feature>
<dbReference type="InterPro" id="IPR048995">
    <property type="entry name" value="STL11/RBM22-like_N"/>
</dbReference>
<evidence type="ECO:0000313" key="6">
    <source>
        <dbReference type="EMBL" id="KAL3230007.1"/>
    </source>
</evidence>
<dbReference type="Pfam" id="PF21369">
    <property type="entry name" value="STL11_N"/>
    <property type="match status" value="1"/>
</dbReference>
<dbReference type="InterPro" id="IPR039171">
    <property type="entry name" value="Cwc2/Slt11"/>
</dbReference>
<sequence>MNSYILNESQQNPQICDRCLGSGDDEVRMNQVPNGATCKICTLPYTLYHFKQKHRSADIIKTLICTNCAKQRNVCQCCMLDMTWHIPIQLRDQIISMVNGSKTVTEEAKNIMMKRFLAMKDGNIGGAQITSDGDQVNEIMNKLRNILENNKDMVSNGTVESSSVNIVDTRSIGSKGINRADISNIWNKFPLDESFPSESEISDDADIPRSFFIYNVDSSIPEWKIADAITNLLSSDDWKKNNSVPIVVNHKARCGGIRVLNPEKSKKLIRALNSEDGGTLVVNKGTIRRGVLKVENFSIFIIPWKKGFGVNSFGEDNNSMVKIASLLKERIIKDLGADASEKERKANKVKNGKVKKKSKKRVTNLKI</sequence>
<evidence type="ECO:0000313" key="7">
    <source>
        <dbReference type="Proteomes" id="UP001623330"/>
    </source>
</evidence>
<comment type="caution">
    <text evidence="6">The sequence shown here is derived from an EMBL/GenBank/DDBJ whole genome shotgun (WGS) entry which is preliminary data.</text>
</comment>
<organism evidence="6 7">
    <name type="scientific">Nakaseomyces bracarensis</name>
    <dbReference type="NCBI Taxonomy" id="273131"/>
    <lineage>
        <taxon>Eukaryota</taxon>
        <taxon>Fungi</taxon>
        <taxon>Dikarya</taxon>
        <taxon>Ascomycota</taxon>
        <taxon>Saccharomycotina</taxon>
        <taxon>Saccharomycetes</taxon>
        <taxon>Saccharomycetales</taxon>
        <taxon>Saccharomycetaceae</taxon>
        <taxon>Nakaseomyces</taxon>
    </lineage>
</organism>
<evidence type="ECO:0000256" key="2">
    <source>
        <dbReference type="ARBA" id="ARBA00022884"/>
    </source>
</evidence>
<feature type="compositionally biased region" description="Basic residues" evidence="4">
    <location>
        <begin position="347"/>
        <end position="367"/>
    </location>
</feature>
<protein>
    <recommendedName>
        <fullName evidence="1">Pre-mRNA-splicing factor SLT11</fullName>
    </recommendedName>
</protein>